<evidence type="ECO:0000256" key="3">
    <source>
        <dbReference type="ARBA" id="ARBA00022448"/>
    </source>
</evidence>
<comment type="caution">
    <text evidence="7">The sequence shown here is derived from an EMBL/GenBank/DDBJ whole genome shotgun (WGS) entry which is preliminary data.</text>
</comment>
<keyword evidence="3" id="KW-0813">Transport</keyword>
<dbReference type="Proteomes" id="UP001290462">
    <property type="component" value="Unassembled WGS sequence"/>
</dbReference>
<dbReference type="GO" id="GO:0030313">
    <property type="term" value="C:cell envelope"/>
    <property type="evidence" value="ECO:0007669"/>
    <property type="project" value="UniProtKB-SubCell"/>
</dbReference>
<dbReference type="GO" id="GO:0015833">
    <property type="term" value="P:peptide transport"/>
    <property type="evidence" value="ECO:0007669"/>
    <property type="project" value="UniProtKB-KW"/>
</dbReference>
<comment type="subcellular location">
    <subcellularLocation>
        <location evidence="1">Cell envelope</location>
    </subcellularLocation>
</comment>
<dbReference type="GO" id="GO:0042597">
    <property type="term" value="C:periplasmic space"/>
    <property type="evidence" value="ECO:0007669"/>
    <property type="project" value="UniProtKB-ARBA"/>
</dbReference>
<reference evidence="7" key="1">
    <citation type="submission" date="2023-08" db="EMBL/GenBank/DDBJ databases">
        <title>Genomic characterization of piscicolin 126 produced by Carnobacterium maltaromaticum CM22 strain isolated from salmon (Salmo salar).</title>
        <authorList>
            <person name="Gonzalez-Gragera E."/>
            <person name="Garcia-Lopez J.D."/>
            <person name="Teso-Perez C."/>
            <person name="Gimenez-Hernandez I."/>
            <person name="Peralta-Sanchez J.M."/>
            <person name="Valdivia E."/>
            <person name="Montalban-Lopez M."/>
            <person name="Martin-Platero A.M."/>
            <person name="Banos A."/>
            <person name="Martinez-Bueno M."/>
        </authorList>
    </citation>
    <scope>NUCLEOTIDE SEQUENCE</scope>
    <source>
        <strain evidence="7">CM22</strain>
    </source>
</reference>
<dbReference type="Gene3D" id="3.10.105.10">
    <property type="entry name" value="Dipeptide-binding Protein, Domain 3"/>
    <property type="match status" value="1"/>
</dbReference>
<dbReference type="PIRSF" id="PIRSF002741">
    <property type="entry name" value="MppA"/>
    <property type="match status" value="1"/>
</dbReference>
<dbReference type="FunFam" id="3.90.76.10:FF:000001">
    <property type="entry name" value="Oligopeptide ABC transporter substrate-binding protein"/>
    <property type="match status" value="1"/>
</dbReference>
<dbReference type="PANTHER" id="PTHR30290:SF10">
    <property type="entry name" value="PERIPLASMIC OLIGOPEPTIDE-BINDING PROTEIN-RELATED"/>
    <property type="match status" value="1"/>
</dbReference>
<evidence type="ECO:0000256" key="2">
    <source>
        <dbReference type="ARBA" id="ARBA00005695"/>
    </source>
</evidence>
<dbReference type="GO" id="GO:1904680">
    <property type="term" value="F:peptide transmembrane transporter activity"/>
    <property type="evidence" value="ECO:0007669"/>
    <property type="project" value="TreeGrafter"/>
</dbReference>
<dbReference type="InterPro" id="IPR000914">
    <property type="entry name" value="SBP_5_dom"/>
</dbReference>
<protein>
    <submittedName>
        <fullName evidence="7">Peptide ABC transporter substrate-binding protein</fullName>
    </submittedName>
</protein>
<dbReference type="PANTHER" id="PTHR30290">
    <property type="entry name" value="PERIPLASMIC BINDING COMPONENT OF ABC TRANSPORTER"/>
    <property type="match status" value="1"/>
</dbReference>
<feature type="domain" description="Solute-binding protein family 5" evidence="6">
    <location>
        <begin position="80"/>
        <end position="468"/>
    </location>
</feature>
<accession>A0AAW9JTX7</accession>
<dbReference type="EMBL" id="JAVBVO010000001">
    <property type="protein sequence ID" value="MDZ5757140.1"/>
    <property type="molecule type" value="Genomic_DNA"/>
</dbReference>
<dbReference type="RefSeq" id="WP_322808245.1">
    <property type="nucleotide sequence ID" value="NZ_JAVBVO010000001.1"/>
</dbReference>
<dbReference type="Gene3D" id="3.40.190.10">
    <property type="entry name" value="Periplasmic binding protein-like II"/>
    <property type="match status" value="1"/>
</dbReference>
<dbReference type="Gene3D" id="3.90.76.10">
    <property type="entry name" value="Dipeptide-binding Protein, Domain 1"/>
    <property type="match status" value="1"/>
</dbReference>
<keyword evidence="4" id="KW-0732">Signal</keyword>
<dbReference type="GO" id="GO:0043190">
    <property type="term" value="C:ATP-binding cassette (ABC) transporter complex"/>
    <property type="evidence" value="ECO:0007669"/>
    <property type="project" value="InterPro"/>
</dbReference>
<dbReference type="CDD" id="cd08504">
    <property type="entry name" value="PBP2_OppA"/>
    <property type="match status" value="1"/>
</dbReference>
<evidence type="ECO:0000256" key="4">
    <source>
        <dbReference type="ARBA" id="ARBA00022729"/>
    </source>
</evidence>
<evidence type="ECO:0000313" key="7">
    <source>
        <dbReference type="EMBL" id="MDZ5757140.1"/>
    </source>
</evidence>
<evidence type="ECO:0000259" key="6">
    <source>
        <dbReference type="Pfam" id="PF00496"/>
    </source>
</evidence>
<evidence type="ECO:0000313" key="8">
    <source>
        <dbReference type="Proteomes" id="UP001290462"/>
    </source>
</evidence>
<dbReference type="PROSITE" id="PS51257">
    <property type="entry name" value="PROKAR_LIPOPROTEIN"/>
    <property type="match status" value="1"/>
</dbReference>
<dbReference type="AlphaFoldDB" id="A0AAW9JTX7"/>
<proteinExistence type="inferred from homology"/>
<keyword evidence="5" id="KW-0653">Protein transport</keyword>
<dbReference type="InterPro" id="IPR030678">
    <property type="entry name" value="Peptide/Ni-bd"/>
</dbReference>
<dbReference type="Pfam" id="PF00496">
    <property type="entry name" value="SBP_bac_5"/>
    <property type="match status" value="1"/>
</dbReference>
<sequence length="546" mass="60565">MKKRIGLGLVGLAVITITLIGCGSKGDKENKNAETSNQPLNLMVASEVTTLDSLNMLDFPDAVTHTAVFEGLYGIGEKETVIPAVAKELPEISEDGKTYTIKLREDAVWSNGTKVTANDFIYAWKKLADPAEGLVYSFLIQQTILNGEDVVSGKKPVDELGIKAVDDYTIEVQLSEPKPFFTSVLTFPVFFPQNQEFVEKQGDNYGTTNETVIYNGPFTMGKWKQGELGWDLKKNPTYHDKKNVKSDLIHYEVIKESSTALNLFDNDQLDVATLTGVIASENTENPDFLSVPTSIINYVRLNQKRNGQATPLANENVRKAMALALDKETMADKVVADGSNALNGLIPSGFVGNPETNEDFRKEAGDVMAFDKTKALDYWNKAKAELGDKIDIELMVTDDGVYKKMGEYIQGNLEENLPGLKISIRSMPTEAALNFARESNYDMFLIYWAPDYLDPISTLNVFKSPNAMNYENPAYNELLEKASVTYALDLEARWKTLIEAEKFLLEDAGTIGLSQRNDAILQKQNVKGIQYHSFGAPVVLKGAYKE</sequence>
<dbReference type="InterPro" id="IPR039424">
    <property type="entry name" value="SBP_5"/>
</dbReference>
<name>A0AAW9JTX7_CARML</name>
<comment type="similarity">
    <text evidence="2">Belongs to the bacterial solute-binding protein 5 family.</text>
</comment>
<evidence type="ECO:0000256" key="1">
    <source>
        <dbReference type="ARBA" id="ARBA00004196"/>
    </source>
</evidence>
<dbReference type="SUPFAM" id="SSF53850">
    <property type="entry name" value="Periplasmic binding protein-like II"/>
    <property type="match status" value="1"/>
</dbReference>
<gene>
    <name evidence="7" type="ORF">RAK27_00545</name>
</gene>
<keyword evidence="5" id="KW-0571">Peptide transport</keyword>
<evidence type="ECO:0000256" key="5">
    <source>
        <dbReference type="ARBA" id="ARBA00022856"/>
    </source>
</evidence>
<organism evidence="7 8">
    <name type="scientific">Carnobacterium maltaromaticum</name>
    <name type="common">Carnobacterium piscicola</name>
    <dbReference type="NCBI Taxonomy" id="2751"/>
    <lineage>
        <taxon>Bacteria</taxon>
        <taxon>Bacillati</taxon>
        <taxon>Bacillota</taxon>
        <taxon>Bacilli</taxon>
        <taxon>Lactobacillales</taxon>
        <taxon>Carnobacteriaceae</taxon>
        <taxon>Carnobacterium</taxon>
    </lineage>
</organism>